<sequence length="104" mass="11533">MVTALIVHIGDIHTVLQQQRCKIVAGHAQKIIFSRSNDRMRELFQVVIVYGGHQRVTVPGAPLQIVLFKPTAVFDAVNAVDGVFPVLFNHRVQVVRPGVRGQLV</sequence>
<gene>
    <name evidence="1" type="ORF">SDC9_205239</name>
</gene>
<reference evidence="1" key="1">
    <citation type="submission" date="2019-08" db="EMBL/GenBank/DDBJ databases">
        <authorList>
            <person name="Kucharzyk K."/>
            <person name="Murdoch R.W."/>
            <person name="Higgins S."/>
            <person name="Loffler F."/>
        </authorList>
    </citation>
    <scope>NUCLEOTIDE SEQUENCE</scope>
</reference>
<proteinExistence type="predicted"/>
<name>A0A645J1I3_9ZZZZ</name>
<dbReference type="AlphaFoldDB" id="A0A645J1I3"/>
<evidence type="ECO:0000313" key="1">
    <source>
        <dbReference type="EMBL" id="MPN57545.1"/>
    </source>
</evidence>
<organism evidence="1">
    <name type="scientific">bioreactor metagenome</name>
    <dbReference type="NCBI Taxonomy" id="1076179"/>
    <lineage>
        <taxon>unclassified sequences</taxon>
        <taxon>metagenomes</taxon>
        <taxon>ecological metagenomes</taxon>
    </lineage>
</organism>
<accession>A0A645J1I3</accession>
<protein>
    <submittedName>
        <fullName evidence="1">Uncharacterized protein</fullName>
    </submittedName>
</protein>
<comment type="caution">
    <text evidence="1">The sequence shown here is derived from an EMBL/GenBank/DDBJ whole genome shotgun (WGS) entry which is preliminary data.</text>
</comment>
<dbReference type="EMBL" id="VSSQ01129172">
    <property type="protein sequence ID" value="MPN57545.1"/>
    <property type="molecule type" value="Genomic_DNA"/>
</dbReference>